<gene>
    <name evidence="2" type="ORF">JIN82_07385</name>
</gene>
<evidence type="ECO:0000256" key="1">
    <source>
        <dbReference type="SAM" id="Phobius"/>
    </source>
</evidence>
<accession>A0A8J7MD97</accession>
<sequence length="446" mass="50221">MHSQLARLPSYFKYLTSLIIALASLWFFILPGITASWYIATDKGLNSSADSAFLWNRHPAISKQYAKYCRERIDSEVAASLTVDQLEATEWPLFGSVFYLWATENMQSSWEKNPSLSNQAPAIYAREAIDSAKDLVLDPNHAKWVIDHYGKDQYLEHDNVFYRMLCMQAIISHHNLTGETKHLPFLRDQVSKFTAELEASPHGLLDDYPHQCYPTDVLAAIDAIKRADPILGSDHSEFIKRAQRGFTGKLAAPNGLPAYSANKNTGYRLDDSRGCSNSYMTTAAVTLWPAKAAQWYQTYRKDYWQAGWFASGFREFPHDQGYDYYQDIDSGPVLHGLGTAATAFGMGAARANGDYGTAGSLAYQMIAASWPLPNGQLKFPQLFSKPEHSRHLGEVGILYQLSHTPPANMNYNQTSKTSWSVYAMLAGYFILGLPLLYISWRLIRKK</sequence>
<dbReference type="RefSeq" id="WP_200310995.1">
    <property type="nucleotide sequence ID" value="NZ_JAENIM010000037.1"/>
</dbReference>
<proteinExistence type="predicted"/>
<dbReference type="AlphaFoldDB" id="A0A8J7MD97"/>
<keyword evidence="1" id="KW-1133">Transmembrane helix</keyword>
<keyword evidence="1" id="KW-0472">Membrane</keyword>
<reference evidence="2" key="1">
    <citation type="submission" date="2021-01" db="EMBL/GenBank/DDBJ databases">
        <title>Modified the classification status of verrucomicrobia.</title>
        <authorList>
            <person name="Feng X."/>
        </authorList>
    </citation>
    <scope>NUCLEOTIDE SEQUENCE</scope>
    <source>
        <strain evidence="2">_KCTC 22039</strain>
    </source>
</reference>
<feature type="transmembrane region" description="Helical" evidence="1">
    <location>
        <begin position="12"/>
        <end position="39"/>
    </location>
</feature>
<dbReference type="Proteomes" id="UP000624703">
    <property type="component" value="Unassembled WGS sequence"/>
</dbReference>
<evidence type="ECO:0000313" key="3">
    <source>
        <dbReference type="Proteomes" id="UP000624703"/>
    </source>
</evidence>
<organism evidence="2 3">
    <name type="scientific">Persicirhabdus sediminis</name>
    <dbReference type="NCBI Taxonomy" id="454144"/>
    <lineage>
        <taxon>Bacteria</taxon>
        <taxon>Pseudomonadati</taxon>
        <taxon>Verrucomicrobiota</taxon>
        <taxon>Verrucomicrobiia</taxon>
        <taxon>Verrucomicrobiales</taxon>
        <taxon>Verrucomicrobiaceae</taxon>
        <taxon>Persicirhabdus</taxon>
    </lineage>
</organism>
<protein>
    <submittedName>
        <fullName evidence="2">Uncharacterized protein</fullName>
    </submittedName>
</protein>
<feature type="transmembrane region" description="Helical" evidence="1">
    <location>
        <begin position="419"/>
        <end position="440"/>
    </location>
</feature>
<dbReference type="EMBL" id="JAENIM010000037">
    <property type="protein sequence ID" value="MBK1790977.1"/>
    <property type="molecule type" value="Genomic_DNA"/>
</dbReference>
<name>A0A8J7MD97_9BACT</name>
<keyword evidence="1" id="KW-0812">Transmembrane</keyword>
<comment type="caution">
    <text evidence="2">The sequence shown here is derived from an EMBL/GenBank/DDBJ whole genome shotgun (WGS) entry which is preliminary data.</text>
</comment>
<keyword evidence="3" id="KW-1185">Reference proteome</keyword>
<evidence type="ECO:0000313" key="2">
    <source>
        <dbReference type="EMBL" id="MBK1790977.1"/>
    </source>
</evidence>